<comment type="subcellular location">
    <subcellularLocation>
        <location evidence="1">Golgi apparatus membrane</location>
        <topology evidence="1">Single-pass type IV membrane protein</topology>
    </subcellularLocation>
</comment>
<organism evidence="10">
    <name type="scientific">Albugo laibachii Nc14</name>
    <dbReference type="NCBI Taxonomy" id="890382"/>
    <lineage>
        <taxon>Eukaryota</taxon>
        <taxon>Sar</taxon>
        <taxon>Stramenopiles</taxon>
        <taxon>Oomycota</taxon>
        <taxon>Peronosporomycetes</taxon>
        <taxon>Albuginales</taxon>
        <taxon>Albuginaceae</taxon>
        <taxon>Albugo</taxon>
    </lineage>
</organism>
<dbReference type="GO" id="GO:0005801">
    <property type="term" value="C:cis-Golgi network"/>
    <property type="evidence" value="ECO:0007669"/>
    <property type="project" value="InterPro"/>
</dbReference>
<reference evidence="10" key="2">
    <citation type="submission" date="2011-02" db="EMBL/GenBank/DDBJ databases">
        <authorList>
            <person name="MacLean D."/>
        </authorList>
    </citation>
    <scope>NUCLEOTIDE SEQUENCE</scope>
</reference>
<dbReference type="PANTHER" id="PTHR21094:SF2">
    <property type="entry name" value="GOLGI SNAP RECEPTOR COMPLEX MEMBER 1"/>
    <property type="match status" value="1"/>
</dbReference>
<dbReference type="GO" id="GO:0015031">
    <property type="term" value="P:protein transport"/>
    <property type="evidence" value="ECO:0007669"/>
    <property type="project" value="UniProtKB-KW"/>
</dbReference>
<dbReference type="GO" id="GO:0048219">
    <property type="term" value="P:inter-Golgi cisterna vesicle-mediated transport"/>
    <property type="evidence" value="ECO:0007669"/>
    <property type="project" value="TreeGrafter"/>
</dbReference>
<keyword evidence="5" id="KW-0653">Protein transport</keyword>
<dbReference type="GO" id="GO:0005484">
    <property type="term" value="F:SNAP receptor activity"/>
    <property type="evidence" value="ECO:0007669"/>
    <property type="project" value="TreeGrafter"/>
</dbReference>
<name>F0W0T8_9STRA</name>
<dbReference type="GO" id="GO:0006906">
    <property type="term" value="P:vesicle fusion"/>
    <property type="evidence" value="ECO:0007669"/>
    <property type="project" value="TreeGrafter"/>
</dbReference>
<sequence length="231" mass="25797">MMQAARSWDDLKQTARSLERQLEVDITTLKDISKKLGVSSPACFDEENPSLEGQEEKSLIADIETALGRLSETIDDVNSYLQNSSTKVQEALLQRYREIYFDLKSDFRRSTAVIQEKRDAANLFGSRSNFGAASDSDVDTLLHERSKVESSRSLASTIIQQAMATKNSLETQRSRLTTSRGKMAVSTGSFSGIQNLVAGIRRKKLRNNTILALVIAVCICFTLWWTVLSSF</sequence>
<gene>
    <name evidence="10" type="primary">AlNc14C5G723</name>
    <name evidence="10" type="ORF">ALNC14_008050</name>
</gene>
<dbReference type="EMBL" id="FR824050">
    <property type="protein sequence ID" value="CCA14662.1"/>
    <property type="molecule type" value="Genomic_DNA"/>
</dbReference>
<dbReference type="GO" id="GO:0005797">
    <property type="term" value="C:Golgi medial cisterna"/>
    <property type="evidence" value="ECO:0007669"/>
    <property type="project" value="TreeGrafter"/>
</dbReference>
<evidence type="ECO:0000256" key="9">
    <source>
        <dbReference type="SAM" id="Phobius"/>
    </source>
</evidence>
<keyword evidence="4 9" id="KW-0812">Transmembrane</keyword>
<dbReference type="GO" id="GO:0000139">
    <property type="term" value="C:Golgi membrane"/>
    <property type="evidence" value="ECO:0007669"/>
    <property type="project" value="UniProtKB-SubCell"/>
</dbReference>
<evidence type="ECO:0000256" key="4">
    <source>
        <dbReference type="ARBA" id="ARBA00022692"/>
    </source>
</evidence>
<dbReference type="PANTHER" id="PTHR21094">
    <property type="entry name" value="GOS-28 SNARE- RELATED"/>
    <property type="match status" value="1"/>
</dbReference>
<reference evidence="10" key="1">
    <citation type="journal article" date="2011" name="PLoS Biol.">
        <title>Gene gain and loss during evolution of obligate parasitism in the white rust pathogen of Arabidopsis thaliana.</title>
        <authorList>
            <person name="Kemen E."/>
            <person name="Gardiner A."/>
            <person name="Schultz-Larsen T."/>
            <person name="Kemen A.C."/>
            <person name="Balmuth A.L."/>
            <person name="Robert-Seilaniantz A."/>
            <person name="Bailey K."/>
            <person name="Holub E."/>
            <person name="Studholme D.J."/>
            <person name="Maclean D."/>
            <person name="Jones J.D."/>
        </authorList>
    </citation>
    <scope>NUCLEOTIDE SEQUENCE</scope>
</reference>
<keyword evidence="7" id="KW-0333">Golgi apparatus</keyword>
<evidence type="ECO:0000256" key="8">
    <source>
        <dbReference type="ARBA" id="ARBA00023136"/>
    </source>
</evidence>
<keyword evidence="8 9" id="KW-0472">Membrane</keyword>
<feature type="transmembrane region" description="Helical" evidence="9">
    <location>
        <begin position="210"/>
        <end position="228"/>
    </location>
</feature>
<dbReference type="GO" id="GO:0031201">
    <property type="term" value="C:SNARE complex"/>
    <property type="evidence" value="ECO:0007669"/>
    <property type="project" value="TreeGrafter"/>
</dbReference>
<keyword evidence="6 9" id="KW-1133">Transmembrane helix</keyword>
<dbReference type="GO" id="GO:0006888">
    <property type="term" value="P:endoplasmic reticulum to Golgi vesicle-mediated transport"/>
    <property type="evidence" value="ECO:0007669"/>
    <property type="project" value="InterPro"/>
</dbReference>
<evidence type="ECO:0000313" key="10">
    <source>
        <dbReference type="EMBL" id="CCA14662.1"/>
    </source>
</evidence>
<dbReference type="Pfam" id="PF12352">
    <property type="entry name" value="V-SNARE_C"/>
    <property type="match status" value="1"/>
</dbReference>
<proteinExistence type="inferred from homology"/>
<evidence type="ECO:0000256" key="2">
    <source>
        <dbReference type="ARBA" id="ARBA00008473"/>
    </source>
</evidence>
<protein>
    <submittedName>
        <fullName evidence="10">Uncharacterized protein AlNc14C5G723</fullName>
    </submittedName>
</protein>
<dbReference type="AlphaFoldDB" id="F0W0T8"/>
<dbReference type="HOGENOM" id="CLU_078034_2_0_1"/>
<dbReference type="InterPro" id="IPR023601">
    <property type="entry name" value="Golgi_SNAP_su1"/>
</dbReference>
<evidence type="ECO:0000256" key="7">
    <source>
        <dbReference type="ARBA" id="ARBA00023034"/>
    </source>
</evidence>
<keyword evidence="3" id="KW-0813">Transport</keyword>
<evidence type="ECO:0000256" key="5">
    <source>
        <dbReference type="ARBA" id="ARBA00022927"/>
    </source>
</evidence>
<evidence type="ECO:0000256" key="3">
    <source>
        <dbReference type="ARBA" id="ARBA00022448"/>
    </source>
</evidence>
<accession>F0W0T8</accession>
<evidence type="ECO:0000256" key="1">
    <source>
        <dbReference type="ARBA" id="ARBA00004409"/>
    </source>
</evidence>
<evidence type="ECO:0000256" key="6">
    <source>
        <dbReference type="ARBA" id="ARBA00022989"/>
    </source>
</evidence>
<comment type="similarity">
    <text evidence="2">Belongs to the GOSR1 family.</text>
</comment>